<reference evidence="7" key="2">
    <citation type="journal article" date="2023" name="Plants (Basel)">
        <title>Annotation of the Turnera subulata (Passifloraceae) Draft Genome Reveals the S-Locus Evolved after the Divergence of Turneroideae from Passifloroideae in a Stepwise Manner.</title>
        <authorList>
            <person name="Henning P.M."/>
            <person name="Roalson E.H."/>
            <person name="Mir W."/>
            <person name="McCubbin A.G."/>
            <person name="Shore J.S."/>
        </authorList>
    </citation>
    <scope>NUCLEOTIDE SEQUENCE</scope>
    <source>
        <strain evidence="7">F60SS</strain>
    </source>
</reference>
<evidence type="ECO:0000256" key="3">
    <source>
        <dbReference type="ARBA" id="ARBA00022989"/>
    </source>
</evidence>
<feature type="transmembrane region" description="Helical" evidence="6">
    <location>
        <begin position="240"/>
        <end position="259"/>
    </location>
</feature>
<feature type="compositionally biased region" description="Basic and acidic residues" evidence="5">
    <location>
        <begin position="28"/>
        <end position="41"/>
    </location>
</feature>
<keyword evidence="2 6" id="KW-0812">Transmembrane</keyword>
<gene>
    <name evidence="7" type="ORF">Tsubulata_042927</name>
</gene>
<evidence type="ECO:0000256" key="4">
    <source>
        <dbReference type="ARBA" id="ARBA00023136"/>
    </source>
</evidence>
<protein>
    <recommendedName>
        <fullName evidence="9">WAT1-related protein</fullName>
    </recommendedName>
</protein>
<feature type="region of interest" description="Disordered" evidence="5">
    <location>
        <begin position="298"/>
        <end position="321"/>
    </location>
</feature>
<keyword evidence="8" id="KW-1185">Reference proteome</keyword>
<evidence type="ECO:0000313" key="8">
    <source>
        <dbReference type="Proteomes" id="UP001141552"/>
    </source>
</evidence>
<evidence type="ECO:0000313" key="7">
    <source>
        <dbReference type="EMBL" id="KAJ4833448.1"/>
    </source>
</evidence>
<accession>A0A9Q0FL27</accession>
<dbReference type="GO" id="GO:0016020">
    <property type="term" value="C:membrane"/>
    <property type="evidence" value="ECO:0007669"/>
    <property type="project" value="InterPro"/>
</dbReference>
<keyword evidence="4 6" id="KW-0472">Membrane</keyword>
<feature type="transmembrane region" description="Helical" evidence="6">
    <location>
        <begin position="265"/>
        <end position="283"/>
    </location>
</feature>
<evidence type="ECO:0000256" key="1">
    <source>
        <dbReference type="ARBA" id="ARBA00004141"/>
    </source>
</evidence>
<name>A0A9Q0FL27_9ROSI</name>
<comment type="subcellular location">
    <subcellularLocation>
        <location evidence="1">Membrane</location>
        <topology evidence="1">Multi-pass membrane protein</topology>
    </subcellularLocation>
</comment>
<dbReference type="AlphaFoldDB" id="A0A9Q0FL27"/>
<feature type="transmembrane region" description="Helical" evidence="6">
    <location>
        <begin position="145"/>
        <end position="165"/>
    </location>
</feature>
<evidence type="ECO:0000256" key="5">
    <source>
        <dbReference type="SAM" id="MobiDB-lite"/>
    </source>
</evidence>
<feature type="transmembrane region" description="Helical" evidence="6">
    <location>
        <begin position="177"/>
        <end position="199"/>
    </location>
</feature>
<dbReference type="OrthoDB" id="1727045at2759"/>
<feature type="transmembrane region" description="Helical" evidence="6">
    <location>
        <begin position="93"/>
        <end position="116"/>
    </location>
</feature>
<comment type="caution">
    <text evidence="7">The sequence shown here is derived from an EMBL/GenBank/DDBJ whole genome shotgun (WGS) entry which is preliminary data.</text>
</comment>
<evidence type="ECO:0000256" key="2">
    <source>
        <dbReference type="ARBA" id="ARBA00022692"/>
    </source>
</evidence>
<proteinExistence type="predicted"/>
<feature type="region of interest" description="Disordered" evidence="5">
    <location>
        <begin position="1"/>
        <end position="57"/>
    </location>
</feature>
<feature type="compositionally biased region" description="Polar residues" evidence="5">
    <location>
        <begin position="1"/>
        <end position="21"/>
    </location>
</feature>
<feature type="transmembrane region" description="Helical" evidence="6">
    <location>
        <begin position="205"/>
        <end position="228"/>
    </location>
</feature>
<evidence type="ECO:0008006" key="9">
    <source>
        <dbReference type="Google" id="ProtNLM"/>
    </source>
</evidence>
<dbReference type="EMBL" id="JAKUCV010004940">
    <property type="protein sequence ID" value="KAJ4833448.1"/>
    <property type="molecule type" value="Genomic_DNA"/>
</dbReference>
<evidence type="ECO:0000256" key="6">
    <source>
        <dbReference type="SAM" id="Phobius"/>
    </source>
</evidence>
<reference evidence="7" key="1">
    <citation type="submission" date="2022-02" db="EMBL/GenBank/DDBJ databases">
        <authorList>
            <person name="Henning P.M."/>
            <person name="McCubbin A.G."/>
            <person name="Shore J.S."/>
        </authorList>
    </citation>
    <scope>NUCLEOTIDE SEQUENCE</scope>
    <source>
        <strain evidence="7">F60SS</strain>
        <tissue evidence="7">Leaves</tissue>
    </source>
</reference>
<sequence length="321" mass="34750">MKYPEPQSTEIKIDEQSSLQRRSARAGSLEKVEERRRTRGGEEEEVRSRRGAGRSCQRDWAELHEGLAEPPRRAEPLRESVASMSQLRPTKRAVSTGAKIVGTLGSISGAIVVVLYRGPAILSASSSPNQHVLLQQPVGSPESNWIIGSVLLATRFILTAFWYIIQAQILKVYPEEISVAFFYNLGVAICSVLGCLAAGRRSWNLGSEIAVIAVIYSGIFASCINVVIHTWGVRIKGPVYVALFKPLSIAIAAIMSFIFLGDALYPGSVIGAVVISIGFYAVIWGKAQEQECSTQDNCSGSFGSSPDGKVPLLQSHKSEAV</sequence>
<dbReference type="Proteomes" id="UP001141552">
    <property type="component" value="Unassembled WGS sequence"/>
</dbReference>
<dbReference type="InterPro" id="IPR037185">
    <property type="entry name" value="EmrE-like"/>
</dbReference>
<organism evidence="7 8">
    <name type="scientific">Turnera subulata</name>
    <dbReference type="NCBI Taxonomy" id="218843"/>
    <lineage>
        <taxon>Eukaryota</taxon>
        <taxon>Viridiplantae</taxon>
        <taxon>Streptophyta</taxon>
        <taxon>Embryophyta</taxon>
        <taxon>Tracheophyta</taxon>
        <taxon>Spermatophyta</taxon>
        <taxon>Magnoliopsida</taxon>
        <taxon>eudicotyledons</taxon>
        <taxon>Gunneridae</taxon>
        <taxon>Pentapetalae</taxon>
        <taxon>rosids</taxon>
        <taxon>fabids</taxon>
        <taxon>Malpighiales</taxon>
        <taxon>Passifloraceae</taxon>
        <taxon>Turnera</taxon>
    </lineage>
</organism>
<dbReference type="PANTHER" id="PTHR31218">
    <property type="entry name" value="WAT1-RELATED PROTEIN"/>
    <property type="match status" value="1"/>
</dbReference>
<dbReference type="GO" id="GO:0022857">
    <property type="term" value="F:transmembrane transporter activity"/>
    <property type="evidence" value="ECO:0007669"/>
    <property type="project" value="InterPro"/>
</dbReference>
<dbReference type="SUPFAM" id="SSF103481">
    <property type="entry name" value="Multidrug resistance efflux transporter EmrE"/>
    <property type="match status" value="1"/>
</dbReference>
<keyword evidence="3 6" id="KW-1133">Transmembrane helix</keyword>
<dbReference type="InterPro" id="IPR030184">
    <property type="entry name" value="WAT1-related"/>
</dbReference>